<dbReference type="Proteomes" id="UP000887577">
    <property type="component" value="Unplaced"/>
</dbReference>
<keyword evidence="1 3" id="KW-0863">Zinc-finger</keyword>
<accession>A0A914XV67</accession>
<evidence type="ECO:0000313" key="6">
    <source>
        <dbReference type="Proteomes" id="UP000887577"/>
    </source>
</evidence>
<feature type="region of interest" description="Disordered" evidence="4">
    <location>
        <begin position="16"/>
        <end position="80"/>
    </location>
</feature>
<feature type="compositionally biased region" description="Pro residues" evidence="4">
    <location>
        <begin position="198"/>
        <end position="211"/>
    </location>
</feature>
<dbReference type="AlphaFoldDB" id="A0A914XV67"/>
<feature type="region of interest" description="Disordered" evidence="4">
    <location>
        <begin position="105"/>
        <end position="125"/>
    </location>
</feature>
<feature type="domain" description="RING-type" evidence="5">
    <location>
        <begin position="269"/>
        <end position="330"/>
    </location>
</feature>
<evidence type="ECO:0000259" key="5">
    <source>
        <dbReference type="PROSITE" id="PS50089"/>
    </source>
</evidence>
<feature type="compositionally biased region" description="Basic and acidic residues" evidence="4">
    <location>
        <begin position="16"/>
        <end position="34"/>
    </location>
</feature>
<evidence type="ECO:0000313" key="7">
    <source>
        <dbReference type="WBParaSite" id="PSU_v2.g10860.t1"/>
    </source>
</evidence>
<feature type="region of interest" description="Disordered" evidence="4">
    <location>
        <begin position="187"/>
        <end position="239"/>
    </location>
</feature>
<dbReference type="InterPro" id="IPR001841">
    <property type="entry name" value="Znf_RING"/>
</dbReference>
<organism evidence="6 7">
    <name type="scientific">Panagrolaimus superbus</name>
    <dbReference type="NCBI Taxonomy" id="310955"/>
    <lineage>
        <taxon>Eukaryota</taxon>
        <taxon>Metazoa</taxon>
        <taxon>Ecdysozoa</taxon>
        <taxon>Nematoda</taxon>
        <taxon>Chromadorea</taxon>
        <taxon>Rhabditida</taxon>
        <taxon>Tylenchina</taxon>
        <taxon>Panagrolaimomorpha</taxon>
        <taxon>Panagrolaimoidea</taxon>
        <taxon>Panagrolaimidae</taxon>
        <taxon>Panagrolaimus</taxon>
    </lineage>
</organism>
<dbReference type="PANTHER" id="PTHR21578:SF9">
    <property type="entry name" value="RING-TYPE DOMAIN-CONTAINING PROTEIN"/>
    <property type="match status" value="1"/>
</dbReference>
<evidence type="ECO:0000256" key="1">
    <source>
        <dbReference type="ARBA" id="ARBA00022771"/>
    </source>
</evidence>
<dbReference type="PROSITE" id="PS50089">
    <property type="entry name" value="ZF_RING_2"/>
    <property type="match status" value="1"/>
</dbReference>
<dbReference type="GO" id="GO:0008270">
    <property type="term" value="F:zinc ion binding"/>
    <property type="evidence" value="ECO:0007669"/>
    <property type="project" value="UniProtKB-KW"/>
</dbReference>
<reference evidence="7" key="1">
    <citation type="submission" date="2022-11" db="UniProtKB">
        <authorList>
            <consortium name="WormBaseParasite"/>
        </authorList>
    </citation>
    <scope>IDENTIFICATION</scope>
</reference>
<evidence type="ECO:0000256" key="4">
    <source>
        <dbReference type="SAM" id="MobiDB-lite"/>
    </source>
</evidence>
<evidence type="ECO:0000256" key="2">
    <source>
        <dbReference type="ARBA" id="ARBA00022833"/>
    </source>
</evidence>
<keyword evidence="6" id="KW-1185">Reference proteome</keyword>
<name>A0A914XV67_9BILA</name>
<dbReference type="Gene3D" id="3.30.40.10">
    <property type="entry name" value="Zinc/RING finger domain, C3HC4 (zinc finger)"/>
    <property type="match status" value="1"/>
</dbReference>
<dbReference type="PANTHER" id="PTHR21578">
    <property type="entry name" value="PROTEIN CBG03826"/>
    <property type="match status" value="1"/>
</dbReference>
<protein>
    <submittedName>
        <fullName evidence="7">RING-type domain-containing protein</fullName>
    </submittedName>
</protein>
<sequence length="350" mass="39957">MAMALRRSARLAALQDRRRESEENALRQQRERIARTHRNVSRVIGTPSISIRLPTPPASSSTSSRSRTRGRISAPSNDTEYPRLVRNNAVRRRHQIMANPQLTTRSTNTNITGRMRPGRFPNRAMRTGASNRIMSEVRPGERPLFLYDTQELRDSVFNIGLILGNRYSSDSEDSYFQPRVIDPDAISEDESEEESPPMREPTPPPPPPPPANRRITRSMSGRPGFYEDPQPSTLPRSILKKKVENNSMCKCKGASSLRDAIKVEKVSPCTICYEEEPKKPVACTYCRQIIGCRHCVKKWFYTTNMSHLDQRTPYPIGGTDRNHKRCPLCRADWPDTPQIMKIEVEERAVN</sequence>
<keyword evidence="2" id="KW-0862">Zinc</keyword>
<dbReference type="WBParaSite" id="PSU_v2.g10860.t1">
    <property type="protein sequence ID" value="PSU_v2.g10860.t1"/>
    <property type="gene ID" value="PSU_v2.g10860"/>
</dbReference>
<keyword evidence="1 3" id="KW-0479">Metal-binding</keyword>
<dbReference type="InterPro" id="IPR013083">
    <property type="entry name" value="Znf_RING/FYVE/PHD"/>
</dbReference>
<proteinExistence type="predicted"/>
<evidence type="ECO:0000256" key="3">
    <source>
        <dbReference type="PROSITE-ProRule" id="PRU00175"/>
    </source>
</evidence>